<accession>A0A5C2STU4</accession>
<evidence type="ECO:0000313" key="3">
    <source>
        <dbReference type="Proteomes" id="UP000313359"/>
    </source>
</evidence>
<dbReference type="AlphaFoldDB" id="A0A5C2STU4"/>
<name>A0A5C2STU4_9APHY</name>
<feature type="region of interest" description="Disordered" evidence="1">
    <location>
        <begin position="206"/>
        <end position="231"/>
    </location>
</feature>
<gene>
    <name evidence="2" type="ORF">L227DRAFT_266697</name>
</gene>
<feature type="compositionally biased region" description="Gly residues" evidence="1">
    <location>
        <begin position="206"/>
        <end position="216"/>
    </location>
</feature>
<dbReference type="EMBL" id="ML122253">
    <property type="protein sequence ID" value="RPD64726.1"/>
    <property type="molecule type" value="Genomic_DNA"/>
</dbReference>
<keyword evidence="3" id="KW-1185">Reference proteome</keyword>
<sequence length="271" mass="28642">MCGAGWGEYKERTGRVVVQAERADGRMKAETAYVYKPRGGQIWKEALTSEAWGGANGRETMASAVFQERRGGCDRGARSTAWSTVMSPGPASRPPPMALGVAGSECRRTRCECECECQCEGEGKGRCARRLRADGRAKGTRTGGRTGWNGTGRRGRNVVRTFCEKYQGPWRRSANGGTGSMRTGSAGCAARAVRCCSVTGLGRGTGDGGQRSGGALAGEKAEGGREVGQPGTVQETTVLCSECESRTDAFVGAHSLSQDAPLTRRQSLSRA</sequence>
<protein>
    <submittedName>
        <fullName evidence="2">Uncharacterized protein</fullName>
    </submittedName>
</protein>
<organism evidence="2 3">
    <name type="scientific">Lentinus tigrinus ALCF2SS1-6</name>
    <dbReference type="NCBI Taxonomy" id="1328759"/>
    <lineage>
        <taxon>Eukaryota</taxon>
        <taxon>Fungi</taxon>
        <taxon>Dikarya</taxon>
        <taxon>Basidiomycota</taxon>
        <taxon>Agaricomycotina</taxon>
        <taxon>Agaricomycetes</taxon>
        <taxon>Polyporales</taxon>
        <taxon>Polyporaceae</taxon>
        <taxon>Lentinus</taxon>
    </lineage>
</organism>
<proteinExistence type="predicted"/>
<reference evidence="2" key="1">
    <citation type="journal article" date="2018" name="Genome Biol. Evol.">
        <title>Genomics and development of Lentinus tigrinus, a white-rot wood-decaying mushroom with dimorphic fruiting bodies.</title>
        <authorList>
            <person name="Wu B."/>
            <person name="Xu Z."/>
            <person name="Knudson A."/>
            <person name="Carlson A."/>
            <person name="Chen N."/>
            <person name="Kovaka S."/>
            <person name="LaButti K."/>
            <person name="Lipzen A."/>
            <person name="Pennachio C."/>
            <person name="Riley R."/>
            <person name="Schakwitz W."/>
            <person name="Umezawa K."/>
            <person name="Ohm R.A."/>
            <person name="Grigoriev I.V."/>
            <person name="Nagy L.G."/>
            <person name="Gibbons J."/>
            <person name="Hibbett D."/>
        </authorList>
    </citation>
    <scope>NUCLEOTIDE SEQUENCE [LARGE SCALE GENOMIC DNA]</scope>
    <source>
        <strain evidence="2">ALCF2SS1-6</strain>
    </source>
</reference>
<evidence type="ECO:0000256" key="1">
    <source>
        <dbReference type="SAM" id="MobiDB-lite"/>
    </source>
</evidence>
<evidence type="ECO:0000313" key="2">
    <source>
        <dbReference type="EMBL" id="RPD64726.1"/>
    </source>
</evidence>
<dbReference type="Proteomes" id="UP000313359">
    <property type="component" value="Unassembled WGS sequence"/>
</dbReference>